<evidence type="ECO:0000313" key="2">
    <source>
        <dbReference type="Proteomes" id="UP000533476"/>
    </source>
</evidence>
<comment type="caution">
    <text evidence="1">The sequence shown here is derived from an EMBL/GenBank/DDBJ whole genome shotgun (WGS) entry which is preliminary data.</text>
</comment>
<dbReference type="EMBL" id="JABBVZ010000001">
    <property type="protein sequence ID" value="NMP20766.1"/>
    <property type="molecule type" value="Genomic_DNA"/>
</dbReference>
<dbReference type="Proteomes" id="UP000533476">
    <property type="component" value="Unassembled WGS sequence"/>
</dbReference>
<name>A0A7Y0L016_9FIRM</name>
<protein>
    <submittedName>
        <fullName evidence="1">Uncharacterized protein</fullName>
    </submittedName>
</protein>
<proteinExistence type="predicted"/>
<dbReference type="Gene3D" id="2.60.40.3940">
    <property type="match status" value="1"/>
</dbReference>
<sequence length="128" mass="12453">MSNPVVLPSFGGDKSVGSVATAYPFQPGVDLTNVLGASDGVASTELVKIGTFSVTGTASGSADDAITFAHAFPNATDAVLLTFTALGGATINGAAYAASVSATGFTATVDITTAGTGDITGVYVAFGH</sequence>
<organism evidence="1 2">
    <name type="scientific">Sulfobacillus harzensis</name>
    <dbReference type="NCBI Taxonomy" id="2729629"/>
    <lineage>
        <taxon>Bacteria</taxon>
        <taxon>Bacillati</taxon>
        <taxon>Bacillota</taxon>
        <taxon>Clostridia</taxon>
        <taxon>Eubacteriales</taxon>
        <taxon>Clostridiales Family XVII. Incertae Sedis</taxon>
        <taxon>Sulfobacillus</taxon>
    </lineage>
</organism>
<gene>
    <name evidence="1" type="ORF">HIJ39_00115</name>
</gene>
<keyword evidence="2" id="KW-1185">Reference proteome</keyword>
<accession>A0A7Y0L016</accession>
<evidence type="ECO:0000313" key="1">
    <source>
        <dbReference type="EMBL" id="NMP20766.1"/>
    </source>
</evidence>
<reference evidence="1 2" key="1">
    <citation type="submission" date="2020-04" db="EMBL/GenBank/DDBJ databases">
        <authorList>
            <person name="Zhang R."/>
            <person name="Schippers A."/>
        </authorList>
    </citation>
    <scope>NUCLEOTIDE SEQUENCE [LARGE SCALE GENOMIC DNA]</scope>
    <source>
        <strain evidence="1 2">DSM 109850</strain>
    </source>
</reference>
<dbReference type="RefSeq" id="WP_169095441.1">
    <property type="nucleotide sequence ID" value="NZ_JABBVZ010000001.1"/>
</dbReference>
<dbReference type="AlphaFoldDB" id="A0A7Y0L016"/>